<evidence type="ECO:0000313" key="20">
    <source>
        <dbReference type="EMBL" id="OOG28865.1"/>
    </source>
</evidence>
<dbReference type="InterPro" id="IPR003601">
    <property type="entry name" value="Topo_IA_2"/>
</dbReference>
<dbReference type="InterPro" id="IPR013826">
    <property type="entry name" value="Topo_IA_cen_sub3"/>
</dbReference>
<dbReference type="CDD" id="cd00186">
    <property type="entry name" value="TOP1Ac"/>
    <property type="match status" value="1"/>
</dbReference>
<dbReference type="PROSITE" id="PS52039">
    <property type="entry name" value="TOPO_IA_2"/>
    <property type="match status" value="1"/>
</dbReference>
<dbReference type="InterPro" id="IPR010666">
    <property type="entry name" value="Znf_GRF"/>
</dbReference>
<keyword evidence="21" id="KW-1185">Reference proteome</keyword>
<evidence type="ECO:0000256" key="11">
    <source>
        <dbReference type="ARBA" id="ARBA00023235"/>
    </source>
</evidence>
<dbReference type="Proteomes" id="UP000189462">
    <property type="component" value="Unassembled WGS sequence"/>
</dbReference>
<dbReference type="Pfam" id="PF01396">
    <property type="entry name" value="Zn_ribbon_Top1"/>
    <property type="match status" value="2"/>
</dbReference>
<dbReference type="InterPro" id="IPR023405">
    <property type="entry name" value="Topo_IA_core_domain"/>
</dbReference>
<dbReference type="InterPro" id="IPR003602">
    <property type="entry name" value="Topo_IA_DNA-bd_dom"/>
</dbReference>
<dbReference type="GO" id="GO:0006310">
    <property type="term" value="P:DNA recombination"/>
    <property type="evidence" value="ECO:0007669"/>
    <property type="project" value="TreeGrafter"/>
</dbReference>
<dbReference type="Gene3D" id="1.10.460.10">
    <property type="entry name" value="Topoisomerase I, domain 2"/>
    <property type="match status" value="1"/>
</dbReference>
<evidence type="ECO:0000256" key="1">
    <source>
        <dbReference type="ARBA" id="ARBA00000213"/>
    </source>
</evidence>
<keyword evidence="10" id="KW-0238">DNA-binding</keyword>
<gene>
    <name evidence="20" type="ORF">B1C78_00595</name>
</gene>
<dbReference type="GO" id="GO:0006265">
    <property type="term" value="P:DNA topological change"/>
    <property type="evidence" value="ECO:0007669"/>
    <property type="project" value="InterPro"/>
</dbReference>
<feature type="domain" description="Toprim" evidence="17">
    <location>
        <begin position="2"/>
        <end position="134"/>
    </location>
</feature>
<dbReference type="InterPro" id="IPR005738">
    <property type="entry name" value="TopoIII"/>
</dbReference>
<dbReference type="Pfam" id="PF01131">
    <property type="entry name" value="Topoisom_bac"/>
    <property type="match status" value="1"/>
</dbReference>
<dbReference type="InterPro" id="IPR013825">
    <property type="entry name" value="Topo_IA_cen_sub2"/>
</dbReference>
<dbReference type="NCBIfam" id="TIGR01056">
    <property type="entry name" value="topB"/>
    <property type="match status" value="1"/>
</dbReference>
<dbReference type="GO" id="GO:0003677">
    <property type="term" value="F:DNA binding"/>
    <property type="evidence" value="ECO:0007669"/>
    <property type="project" value="UniProtKB-KW"/>
</dbReference>
<evidence type="ECO:0000259" key="19">
    <source>
        <dbReference type="PROSITE" id="PS52039"/>
    </source>
</evidence>
<dbReference type="PANTHER" id="PTHR11390:SF21">
    <property type="entry name" value="DNA TOPOISOMERASE 3-ALPHA"/>
    <property type="match status" value="1"/>
</dbReference>
<dbReference type="InterPro" id="IPR013498">
    <property type="entry name" value="Topo_IA_Znf"/>
</dbReference>
<dbReference type="InterPro" id="IPR023406">
    <property type="entry name" value="Topo_IA_AS"/>
</dbReference>
<protein>
    <recommendedName>
        <fullName evidence="3">DNA topoisomerase</fullName>
        <ecNumber evidence="3">5.6.2.1</ecNumber>
    </recommendedName>
    <alternativeName>
        <fullName evidence="15">Omega-protein</fullName>
    </alternativeName>
    <alternativeName>
        <fullName evidence="14">Relaxing enzyme</fullName>
    </alternativeName>
    <alternativeName>
        <fullName evidence="12">Swivelase</fullName>
    </alternativeName>
    <alternativeName>
        <fullName evidence="13">Untwisting enzyme</fullName>
    </alternativeName>
</protein>
<dbReference type="PROSITE" id="PS00396">
    <property type="entry name" value="TOPO_IA_1"/>
    <property type="match status" value="1"/>
</dbReference>
<accession>A0A1V3NUR9</accession>
<comment type="caution">
    <text evidence="20">The sequence shown here is derived from an EMBL/GenBank/DDBJ whole genome shotgun (WGS) entry which is preliminary data.</text>
</comment>
<evidence type="ECO:0000256" key="13">
    <source>
        <dbReference type="ARBA" id="ARBA00031985"/>
    </source>
</evidence>
<dbReference type="InterPro" id="IPR013497">
    <property type="entry name" value="Topo_IA_cen"/>
</dbReference>
<dbReference type="NCBIfam" id="NF005829">
    <property type="entry name" value="PRK07726.1"/>
    <property type="match status" value="1"/>
</dbReference>
<dbReference type="GO" id="GO:0006281">
    <property type="term" value="P:DNA repair"/>
    <property type="evidence" value="ECO:0007669"/>
    <property type="project" value="TreeGrafter"/>
</dbReference>
<keyword evidence="4" id="KW-0479">Metal-binding</keyword>
<dbReference type="SUPFAM" id="SSF57783">
    <property type="entry name" value="Zinc beta-ribbon"/>
    <property type="match status" value="1"/>
</dbReference>
<dbReference type="RefSeq" id="WP_077277201.1">
    <property type="nucleotide sequence ID" value="NZ_MVBK01000001.1"/>
</dbReference>
<dbReference type="EMBL" id="MVBK01000001">
    <property type="protein sequence ID" value="OOG28865.1"/>
    <property type="molecule type" value="Genomic_DNA"/>
</dbReference>
<evidence type="ECO:0000256" key="8">
    <source>
        <dbReference type="ARBA" id="ARBA00022842"/>
    </source>
</evidence>
<evidence type="ECO:0000256" key="3">
    <source>
        <dbReference type="ARBA" id="ARBA00012891"/>
    </source>
</evidence>
<evidence type="ECO:0000256" key="2">
    <source>
        <dbReference type="ARBA" id="ARBA00009446"/>
    </source>
</evidence>
<dbReference type="OrthoDB" id="9803554at2"/>
<evidence type="ECO:0000313" key="21">
    <source>
        <dbReference type="Proteomes" id="UP000189462"/>
    </source>
</evidence>
<evidence type="ECO:0000256" key="12">
    <source>
        <dbReference type="ARBA" id="ARBA00030003"/>
    </source>
</evidence>
<dbReference type="InterPro" id="IPR006171">
    <property type="entry name" value="TOPRIM_dom"/>
</dbReference>
<dbReference type="Gene3D" id="1.10.290.10">
    <property type="entry name" value="Topoisomerase I, domain 4"/>
    <property type="match status" value="1"/>
</dbReference>
<dbReference type="SMART" id="SM00437">
    <property type="entry name" value="TOP1Ac"/>
    <property type="match status" value="1"/>
</dbReference>
<keyword evidence="5" id="KW-0677">Repeat</keyword>
<dbReference type="InterPro" id="IPR034144">
    <property type="entry name" value="TOPRIM_TopoIII"/>
</dbReference>
<keyword evidence="7" id="KW-0862">Zinc</keyword>
<keyword evidence="6" id="KW-0863">Zinc-finger</keyword>
<dbReference type="PANTHER" id="PTHR11390">
    <property type="entry name" value="PROKARYOTIC DNA TOPOISOMERASE"/>
    <property type="match status" value="1"/>
</dbReference>
<dbReference type="PROSITE" id="PS51999">
    <property type="entry name" value="ZF_GRF"/>
    <property type="match status" value="1"/>
</dbReference>
<evidence type="ECO:0000256" key="16">
    <source>
        <dbReference type="SAM" id="MobiDB-lite"/>
    </source>
</evidence>
<reference evidence="20 21" key="1">
    <citation type="submission" date="2017-02" db="EMBL/GenBank/DDBJ databases">
        <title>Genomic diversity within the haloalkaliphilic genus Thioalkalivibrio.</title>
        <authorList>
            <person name="Ahn A.-C."/>
            <person name="Meier-Kolthoff J."/>
            <person name="Overmars L."/>
            <person name="Richter M."/>
            <person name="Woyke T."/>
            <person name="Sorokin D.Y."/>
            <person name="Muyzer G."/>
        </authorList>
    </citation>
    <scope>NUCLEOTIDE SEQUENCE [LARGE SCALE GENOMIC DNA]</scope>
    <source>
        <strain evidence="20 21">ALJD</strain>
    </source>
</reference>
<keyword evidence="11 20" id="KW-0413">Isomerase</keyword>
<name>A0A1V3NUR9_9GAMM</name>
<evidence type="ECO:0000256" key="9">
    <source>
        <dbReference type="ARBA" id="ARBA00023029"/>
    </source>
</evidence>
<dbReference type="AlphaFoldDB" id="A0A1V3NUR9"/>
<dbReference type="SMART" id="SM00436">
    <property type="entry name" value="TOP1Bc"/>
    <property type="match status" value="1"/>
</dbReference>
<feature type="domain" description="GRF-type" evidence="18">
    <location>
        <begin position="683"/>
        <end position="724"/>
    </location>
</feature>
<evidence type="ECO:0000259" key="18">
    <source>
        <dbReference type="PROSITE" id="PS51999"/>
    </source>
</evidence>
<keyword evidence="8" id="KW-0460">Magnesium</keyword>
<evidence type="ECO:0000256" key="7">
    <source>
        <dbReference type="ARBA" id="ARBA00022833"/>
    </source>
</evidence>
<feature type="region of interest" description="Disordered" evidence="16">
    <location>
        <begin position="652"/>
        <end position="685"/>
    </location>
</feature>
<evidence type="ECO:0000256" key="4">
    <source>
        <dbReference type="ARBA" id="ARBA00022723"/>
    </source>
</evidence>
<dbReference type="InterPro" id="IPR013824">
    <property type="entry name" value="Topo_IA_cen_sub1"/>
</dbReference>
<evidence type="ECO:0000256" key="14">
    <source>
        <dbReference type="ARBA" id="ARBA00032235"/>
    </source>
</evidence>
<dbReference type="SUPFAM" id="SSF56712">
    <property type="entry name" value="Prokaryotic type I DNA topoisomerase"/>
    <property type="match status" value="1"/>
</dbReference>
<comment type="similarity">
    <text evidence="2">Belongs to the type IA topoisomerase family.</text>
</comment>
<dbReference type="SMART" id="SM00493">
    <property type="entry name" value="TOPRIM"/>
    <property type="match status" value="1"/>
</dbReference>
<dbReference type="FunFam" id="1.10.290.10:FF:000004">
    <property type="entry name" value="DNA topoisomerase 3"/>
    <property type="match status" value="1"/>
</dbReference>
<proteinExistence type="inferred from homology"/>
<dbReference type="InterPro" id="IPR000380">
    <property type="entry name" value="Topo_IA"/>
</dbReference>
<dbReference type="Gene3D" id="3.40.50.140">
    <property type="match status" value="1"/>
</dbReference>
<evidence type="ECO:0000256" key="5">
    <source>
        <dbReference type="ARBA" id="ARBA00022737"/>
    </source>
</evidence>
<sequence length="724" mass="79807">MTSLFLCEKPSQARDIARVLGATRQADGCLRGDGVVVTWCFGHLLEMAPPEHYGEQFKRWTAEALPVVPGQWHMTVKKEARKQFKVISALLGKECAEVVIATDADREGETIAREILDLCGWRGRTRRLWLSALNEASIRKALGSMRPGESTEALYRAGLGRSRADWLVGMNLTRLYTVIGRHSGHDGVLSVGRVQTPTLRLVVDRDQEIETFRPQPYWRLVATLGVRNGRFQALWVPPEDVADAEGRCINEQAARRLAQRLAGLTGTIRSVDTQRLREAAPLPYDLGTLQQEADRLFGMGAQKVLDTAQSLYETHKAITYPRTDCPYLPLSMHGEASAVLDALVRSDSAFQGLVARTDAAQGSRVWDDARITAHHAIIPTAEPCNVSSMNQDEARIYDLVRRRYVAQFYPQHEYDKTIVVATVDGEAFRATGRRVIEPGWKALFHNPGGEPGDDEPQDQALPAMSRGEDVALEQVEVQTKHTKPPPGFTEGTLIAAMKHAAKHVRDPELRKVLRDSAGLGTEATRAGIIKTLLERGFLEKRKKQLTSTERGRALIAIVPEPVKDPATTALWEQALDDIAQGRMQLAPFLERQIQWLHAMVEQARAEVGQAGAGLPAAETHPCPDCNRPMRRRRGSSGYFWGCTGYPGCRGTLPDARGKPGKPRTSPGKARVPAGSPTGAGQACPGCGKGVQVQRSMNKGKNQGRAFIGCSRFPECKHFQWAREG</sequence>
<dbReference type="PROSITE" id="PS50880">
    <property type="entry name" value="TOPRIM"/>
    <property type="match status" value="1"/>
</dbReference>
<evidence type="ECO:0000256" key="6">
    <source>
        <dbReference type="ARBA" id="ARBA00022771"/>
    </source>
</evidence>
<evidence type="ECO:0000259" key="17">
    <source>
        <dbReference type="PROSITE" id="PS50880"/>
    </source>
</evidence>
<organism evidence="20 21">
    <name type="scientific">Thioalkalivibrio denitrificans</name>
    <dbReference type="NCBI Taxonomy" id="108003"/>
    <lineage>
        <taxon>Bacteria</taxon>
        <taxon>Pseudomonadati</taxon>
        <taxon>Pseudomonadota</taxon>
        <taxon>Gammaproteobacteria</taxon>
        <taxon>Chromatiales</taxon>
        <taxon>Ectothiorhodospiraceae</taxon>
        <taxon>Thioalkalivibrio</taxon>
    </lineage>
</organism>
<evidence type="ECO:0000256" key="15">
    <source>
        <dbReference type="ARBA" id="ARBA00032877"/>
    </source>
</evidence>
<dbReference type="Gene3D" id="2.70.20.10">
    <property type="entry name" value="Topoisomerase I, domain 3"/>
    <property type="match status" value="1"/>
</dbReference>
<dbReference type="CDD" id="cd03362">
    <property type="entry name" value="TOPRIM_TopoIA_TopoIII"/>
    <property type="match status" value="1"/>
</dbReference>
<evidence type="ECO:0000256" key="10">
    <source>
        <dbReference type="ARBA" id="ARBA00023125"/>
    </source>
</evidence>
<comment type="catalytic activity">
    <reaction evidence="1">
        <text>ATP-independent breakage of single-stranded DNA, followed by passage and rejoining.</text>
        <dbReference type="EC" id="5.6.2.1"/>
    </reaction>
</comment>
<dbReference type="GO" id="GO:0003917">
    <property type="term" value="F:DNA topoisomerase type I (single strand cut, ATP-independent) activity"/>
    <property type="evidence" value="ECO:0007669"/>
    <property type="project" value="UniProtKB-EC"/>
</dbReference>
<dbReference type="STRING" id="108003.B1C78_00595"/>
<feature type="domain" description="Topo IA-type catalytic" evidence="19">
    <location>
        <begin position="151"/>
        <end position="600"/>
    </location>
</feature>
<dbReference type="PRINTS" id="PR00417">
    <property type="entry name" value="PRTPISMRASEI"/>
</dbReference>
<dbReference type="Gene3D" id="3.30.65.10">
    <property type="entry name" value="Bacterial Topoisomerase I, domain 1"/>
    <property type="match status" value="2"/>
</dbReference>
<keyword evidence="9" id="KW-0799">Topoisomerase</keyword>
<dbReference type="EC" id="5.6.2.1" evidence="3"/>
<dbReference type="Pfam" id="PF01751">
    <property type="entry name" value="Toprim"/>
    <property type="match status" value="1"/>
</dbReference>
<dbReference type="GO" id="GO:0043597">
    <property type="term" value="C:cytoplasmic replication fork"/>
    <property type="evidence" value="ECO:0007669"/>
    <property type="project" value="TreeGrafter"/>
</dbReference>
<dbReference type="GO" id="GO:0008270">
    <property type="term" value="F:zinc ion binding"/>
    <property type="evidence" value="ECO:0007669"/>
    <property type="project" value="UniProtKB-KW"/>
</dbReference>